<evidence type="ECO:0000313" key="3">
    <source>
        <dbReference type="Proteomes" id="UP001221757"/>
    </source>
</evidence>
<accession>A0AAD7D792</accession>
<name>A0AAD7D792_MYCRO</name>
<comment type="caution">
    <text evidence="2">The sequence shown here is derived from an EMBL/GenBank/DDBJ whole genome shotgun (WGS) entry which is preliminary data.</text>
</comment>
<dbReference type="Proteomes" id="UP001221757">
    <property type="component" value="Unassembled WGS sequence"/>
</dbReference>
<organism evidence="2 3">
    <name type="scientific">Mycena rosella</name>
    <name type="common">Pink bonnet</name>
    <name type="synonym">Agaricus rosellus</name>
    <dbReference type="NCBI Taxonomy" id="1033263"/>
    <lineage>
        <taxon>Eukaryota</taxon>
        <taxon>Fungi</taxon>
        <taxon>Dikarya</taxon>
        <taxon>Basidiomycota</taxon>
        <taxon>Agaricomycotina</taxon>
        <taxon>Agaricomycetes</taxon>
        <taxon>Agaricomycetidae</taxon>
        <taxon>Agaricales</taxon>
        <taxon>Marasmiineae</taxon>
        <taxon>Mycenaceae</taxon>
        <taxon>Mycena</taxon>
    </lineage>
</organism>
<protein>
    <submittedName>
        <fullName evidence="2">Uncharacterized protein</fullName>
    </submittedName>
</protein>
<keyword evidence="3" id="KW-1185">Reference proteome</keyword>
<gene>
    <name evidence="2" type="ORF">B0H17DRAFT_57002</name>
</gene>
<dbReference type="EMBL" id="JARKIE010000115">
    <property type="protein sequence ID" value="KAJ7681638.1"/>
    <property type="molecule type" value="Genomic_DNA"/>
</dbReference>
<dbReference type="AlphaFoldDB" id="A0AAD7D792"/>
<reference evidence="2" key="1">
    <citation type="submission" date="2023-03" db="EMBL/GenBank/DDBJ databases">
        <title>Massive genome expansion in bonnet fungi (Mycena s.s.) driven by repeated elements and novel gene families across ecological guilds.</title>
        <authorList>
            <consortium name="Lawrence Berkeley National Laboratory"/>
            <person name="Harder C.B."/>
            <person name="Miyauchi S."/>
            <person name="Viragh M."/>
            <person name="Kuo A."/>
            <person name="Thoen E."/>
            <person name="Andreopoulos B."/>
            <person name="Lu D."/>
            <person name="Skrede I."/>
            <person name="Drula E."/>
            <person name="Henrissat B."/>
            <person name="Morin E."/>
            <person name="Kohler A."/>
            <person name="Barry K."/>
            <person name="LaButti K."/>
            <person name="Morin E."/>
            <person name="Salamov A."/>
            <person name="Lipzen A."/>
            <person name="Mereny Z."/>
            <person name="Hegedus B."/>
            <person name="Baldrian P."/>
            <person name="Stursova M."/>
            <person name="Weitz H."/>
            <person name="Taylor A."/>
            <person name="Grigoriev I.V."/>
            <person name="Nagy L.G."/>
            <person name="Martin F."/>
            <person name="Kauserud H."/>
        </authorList>
    </citation>
    <scope>NUCLEOTIDE SEQUENCE</scope>
    <source>
        <strain evidence="2">CBHHK067</strain>
    </source>
</reference>
<evidence type="ECO:0000313" key="2">
    <source>
        <dbReference type="EMBL" id="KAJ7681638.1"/>
    </source>
</evidence>
<evidence type="ECO:0000256" key="1">
    <source>
        <dbReference type="SAM" id="MobiDB-lite"/>
    </source>
</evidence>
<proteinExistence type="predicted"/>
<feature type="region of interest" description="Disordered" evidence="1">
    <location>
        <begin position="174"/>
        <end position="200"/>
    </location>
</feature>
<sequence>MSMFSRASRLTINGGTFTINAHRPRRSVDPMLPVSTYLVFPSYSRLTRVRRIASRTGKRTSRAWRPGSRSWRRWWRCHHTRRRNMHATLLHGPSRAMPRLVVMSVGMKWNITGIGATLGRPRKGCEVLDGCDHCGAQCPCGSPSIPSTTAKTAERQDACPSGCSSCVERLAPGNDSDLPGSGAAPTRPHGMHWPPRGRDSEPGMVSELVTFCSSRTQAAGRLVDRAWAPMAHMAMAQHLESNIHSLSAPLNWCSGVAGDVPVPAPRS</sequence>